<accession>A0A0N0XV28</accession>
<evidence type="ECO:0000313" key="2">
    <source>
        <dbReference type="Proteomes" id="UP000037982"/>
    </source>
</evidence>
<keyword evidence="2" id="KW-1185">Reference proteome</keyword>
<comment type="caution">
    <text evidence="1">The sequence shown here is derived from an EMBL/GenBank/DDBJ whole genome shotgun (WGS) entry which is preliminary data.</text>
</comment>
<reference evidence="2" key="1">
    <citation type="submission" date="2015-07" db="EMBL/GenBank/DDBJ databases">
        <authorList>
            <person name="Ju K.-S."/>
            <person name="Doroghazi J.R."/>
            <person name="Metcalf W.W."/>
        </authorList>
    </citation>
    <scope>NUCLEOTIDE SEQUENCE [LARGE SCALE GENOMIC DNA]</scope>
    <source>
        <strain evidence="2">NRRL ISP-5002</strain>
    </source>
</reference>
<dbReference type="AlphaFoldDB" id="A0A0N0XV28"/>
<dbReference type="PATRIC" id="fig|66876.3.peg.3886"/>
<protein>
    <submittedName>
        <fullName evidence="1">Uncharacterized protein</fullName>
    </submittedName>
</protein>
<dbReference type="EMBL" id="LGKG01000137">
    <property type="protein sequence ID" value="KPC62613.1"/>
    <property type="molecule type" value="Genomic_DNA"/>
</dbReference>
<dbReference type="Proteomes" id="UP000037982">
    <property type="component" value="Unassembled WGS sequence"/>
</dbReference>
<sequence>MANWGESAATVGELVRNGSVVAGPGDQAIGMHLIEQTIDVRDVRQARGDVTHAHGNTLWGEDLHNRGSPPARCDAQRLFDTLRVD</sequence>
<name>A0A0N0XV28_9ACTN</name>
<organism evidence="1 2">
    <name type="scientific">Streptomyces chattanoogensis</name>
    <dbReference type="NCBI Taxonomy" id="66876"/>
    <lineage>
        <taxon>Bacteria</taxon>
        <taxon>Bacillati</taxon>
        <taxon>Actinomycetota</taxon>
        <taxon>Actinomycetes</taxon>
        <taxon>Kitasatosporales</taxon>
        <taxon>Streptomycetaceae</taxon>
        <taxon>Streptomyces</taxon>
    </lineage>
</organism>
<proteinExistence type="predicted"/>
<gene>
    <name evidence="1" type="ORF">ADL29_17775</name>
</gene>
<evidence type="ECO:0000313" key="1">
    <source>
        <dbReference type="EMBL" id="KPC62613.1"/>
    </source>
</evidence>